<dbReference type="Gene3D" id="3.60.10.10">
    <property type="entry name" value="Endonuclease/exonuclease/phosphatase"/>
    <property type="match status" value="1"/>
</dbReference>
<evidence type="ECO:0000259" key="2">
    <source>
        <dbReference type="PROSITE" id="PS50878"/>
    </source>
</evidence>
<dbReference type="InterPro" id="IPR000477">
    <property type="entry name" value="RT_dom"/>
</dbReference>
<accession>A0A669EHR2</accession>
<evidence type="ECO:0000256" key="1">
    <source>
        <dbReference type="SAM" id="Coils"/>
    </source>
</evidence>
<dbReference type="CDD" id="cd01650">
    <property type="entry name" value="RT_nLTR_like"/>
    <property type="match status" value="1"/>
</dbReference>
<sequence>MPVTGLNKLKTPEFPNVFSACYNSRQRGVAILIHKNINFTVLDTVIDPEGRFLIVKLSILNQKLGIVSLYGPNVDDPSFFHGFFSALSEHLDCTIVLGGDLDLGLNEEMDRLNTTGTQRNWQSTNIIKQYMSDFGLCDAWRSLHPNSKEYSFFSHVHHSYSRLDYFLVSSSLLSDISDTEIHPIAVSDHAPVSLTLMHKNNTTPSKNWRFNTSLLKDEEFIKYFKKEWTSYLDFNDIPGTSASVLWEAGKAVMRGKIISFSSHKKKEENKNIQELEKNIKSLEKAYVSHQDQEILNNLRKTKLELNEIINKKTKFLVQRLRLQNYEHGNKSGQFLANQLKINKEKTTICAVQDLSGNTIYDLKKINKIFRDFYETLYTPQINPSKNEIDQFLDNITLPKLLDTQAMALDSPLTPGELQEALISMPNNKAPGPDGFPAEFYKEFWTILAPVFYRMLQEIKENGRLPPNMNSANISLLLKPGKDPVYPSSYRPISLINVDLKIICKALSKRLEKMTPLLIHPDQTGFIKGRHSSTNTRRLLNLTDYSCSKNIETIILSLDAEKAFDRVNWKFLFVTLHKFGFGTSFINWLKILYNSPTACVRTNDQTSSSFCLLRGTRQGCPLSPSLFAIFIEPLAAAIRQNSVIKGIKCKNVEHKISLYVDDVLLFLQNSQTNISGVIELINSFSRVSDYSINWSKSTVLPINCSFHNSSPTPLQSGNIKYLGINVSPKLSELTKLNHIPLLKTVESDLARWKCLPISLMGRVAAIKMMVLPKINYLFSMIPNKPSQDWFRSLDSCISKFLWKDKPPRISLKTLQRTKDKGGLELPNFQHYFLA</sequence>
<feature type="domain" description="Reverse transcriptase" evidence="2">
    <location>
        <begin position="457"/>
        <end position="725"/>
    </location>
</feature>
<organism evidence="3 4">
    <name type="scientific">Oreochromis niloticus</name>
    <name type="common">Nile tilapia</name>
    <name type="synonym">Tilapia nilotica</name>
    <dbReference type="NCBI Taxonomy" id="8128"/>
    <lineage>
        <taxon>Eukaryota</taxon>
        <taxon>Metazoa</taxon>
        <taxon>Chordata</taxon>
        <taxon>Craniata</taxon>
        <taxon>Vertebrata</taxon>
        <taxon>Euteleostomi</taxon>
        <taxon>Actinopterygii</taxon>
        <taxon>Neopterygii</taxon>
        <taxon>Teleostei</taxon>
        <taxon>Neoteleostei</taxon>
        <taxon>Acanthomorphata</taxon>
        <taxon>Ovalentaria</taxon>
        <taxon>Cichlomorphae</taxon>
        <taxon>Cichliformes</taxon>
        <taxon>Cichlidae</taxon>
        <taxon>African cichlids</taxon>
        <taxon>Pseudocrenilabrinae</taxon>
        <taxon>Oreochromini</taxon>
        <taxon>Oreochromis</taxon>
    </lineage>
</organism>
<keyword evidence="4" id="KW-1185">Reference proteome</keyword>
<proteinExistence type="predicted"/>
<protein>
    <recommendedName>
        <fullName evidence="2">Reverse transcriptase domain-containing protein</fullName>
    </recommendedName>
</protein>
<dbReference type="Proteomes" id="UP000005207">
    <property type="component" value="Unplaced"/>
</dbReference>
<dbReference type="SUPFAM" id="SSF56219">
    <property type="entry name" value="DNase I-like"/>
    <property type="match status" value="1"/>
</dbReference>
<keyword evidence="1" id="KW-0175">Coiled coil</keyword>
<evidence type="ECO:0000313" key="4">
    <source>
        <dbReference type="Proteomes" id="UP000005207"/>
    </source>
</evidence>
<reference evidence="3" key="2">
    <citation type="submission" date="2025-09" db="UniProtKB">
        <authorList>
            <consortium name="Ensembl"/>
        </authorList>
    </citation>
    <scope>IDENTIFICATION</scope>
</reference>
<evidence type="ECO:0000313" key="3">
    <source>
        <dbReference type="Ensembl" id="ENSONIP00000072368.1"/>
    </source>
</evidence>
<dbReference type="AlphaFoldDB" id="A0A669EHR2"/>
<reference evidence="3" key="1">
    <citation type="submission" date="2025-08" db="UniProtKB">
        <authorList>
            <consortium name="Ensembl"/>
        </authorList>
    </citation>
    <scope>IDENTIFICATION</scope>
</reference>
<dbReference type="Ensembl" id="ENSONIT00000039951.1">
    <property type="protein sequence ID" value="ENSONIP00000072368.1"/>
    <property type="gene ID" value="ENSONIG00000040379.1"/>
</dbReference>
<dbReference type="InterPro" id="IPR036691">
    <property type="entry name" value="Endo/exonu/phosph_ase_sf"/>
</dbReference>
<dbReference type="PANTHER" id="PTHR19446">
    <property type="entry name" value="REVERSE TRANSCRIPTASES"/>
    <property type="match status" value="1"/>
</dbReference>
<dbReference type="InParanoid" id="A0A669EHR2"/>
<dbReference type="PROSITE" id="PS50878">
    <property type="entry name" value="RT_POL"/>
    <property type="match status" value="1"/>
</dbReference>
<name>A0A669EHR2_ORENI</name>
<dbReference type="SUPFAM" id="SSF56672">
    <property type="entry name" value="DNA/RNA polymerases"/>
    <property type="match status" value="1"/>
</dbReference>
<dbReference type="Pfam" id="PF00078">
    <property type="entry name" value="RVT_1"/>
    <property type="match status" value="1"/>
</dbReference>
<dbReference type="GeneTree" id="ENSGT00940000163630"/>
<dbReference type="CDD" id="cd09076">
    <property type="entry name" value="L1-EN"/>
    <property type="match status" value="1"/>
</dbReference>
<dbReference type="InterPro" id="IPR043502">
    <property type="entry name" value="DNA/RNA_pol_sf"/>
</dbReference>
<dbReference type="OMA" id="WISSELC"/>
<feature type="coiled-coil region" evidence="1">
    <location>
        <begin position="258"/>
        <end position="292"/>
    </location>
</feature>